<gene>
    <name evidence="6" type="ORF">C1850_00855</name>
</gene>
<name>A0A369P6Z2_9ACTN</name>
<dbReference type="Gene3D" id="3.30.70.20">
    <property type="match status" value="2"/>
</dbReference>
<evidence type="ECO:0000313" key="6">
    <source>
        <dbReference type="EMBL" id="RDC47027.1"/>
    </source>
</evidence>
<organism evidence="6 7">
    <name type="scientific">Adlercreutzia equolifaciens subsp. celatus</name>
    <dbReference type="NCBI Taxonomy" id="394340"/>
    <lineage>
        <taxon>Bacteria</taxon>
        <taxon>Bacillati</taxon>
        <taxon>Actinomycetota</taxon>
        <taxon>Coriobacteriia</taxon>
        <taxon>Eggerthellales</taxon>
        <taxon>Eggerthellaceae</taxon>
        <taxon>Adlercreutzia</taxon>
    </lineage>
</organism>
<dbReference type="PROSITE" id="PS51379">
    <property type="entry name" value="4FE4S_FER_2"/>
    <property type="match status" value="3"/>
</dbReference>
<keyword evidence="2" id="KW-0479">Metal-binding</keyword>
<evidence type="ECO:0000313" key="7">
    <source>
        <dbReference type="Proteomes" id="UP000253805"/>
    </source>
</evidence>
<evidence type="ECO:0000256" key="3">
    <source>
        <dbReference type="ARBA" id="ARBA00023004"/>
    </source>
</evidence>
<reference evidence="6 7" key="1">
    <citation type="journal article" date="2018" name="Elife">
        <title>Discovery and characterization of a prevalent human gut bacterial enzyme sufficient for the inactivation of a family of plant toxins.</title>
        <authorList>
            <person name="Koppel N."/>
            <person name="Bisanz J.E."/>
            <person name="Pandelia M.E."/>
            <person name="Turnbaugh P.J."/>
            <person name="Balskus E.P."/>
        </authorList>
    </citation>
    <scope>NUCLEOTIDE SEQUENCE [LARGE SCALE GENOMIC DNA]</scope>
    <source>
        <strain evidence="6 7">OB21 GAM 11</strain>
    </source>
</reference>
<protein>
    <submittedName>
        <fullName evidence="6">4Fe-4S ferredoxin</fullName>
    </submittedName>
</protein>
<dbReference type="AlphaFoldDB" id="A0A369P6Z2"/>
<proteinExistence type="predicted"/>
<evidence type="ECO:0000259" key="5">
    <source>
        <dbReference type="PROSITE" id="PS51379"/>
    </source>
</evidence>
<accession>A0A369P6Z2</accession>
<keyword evidence="3" id="KW-0408">Iron</keyword>
<dbReference type="InterPro" id="IPR050572">
    <property type="entry name" value="Fe-S_Ferredoxin"/>
</dbReference>
<feature type="domain" description="4Fe-4S ferredoxin-type" evidence="5">
    <location>
        <begin position="331"/>
        <end position="360"/>
    </location>
</feature>
<sequence length="390" mass="42225">MPNLNDIMEMMDALETKAIITIPTFCVAVRNRHSSCRKCVDACLADAITIEKNELNIDAGACVACGACVAVCPTSALVPMDPMPDDLAGAVAETTNAADGLTVIACARKAARNVGDPDKYAVVPCLARMEEELLVELVARGIPEICLVDGDCRTCKYRGAVPAIDDTVESTRTLIEAMGSDAQITRTSEFPASVQVEDMRKAVGAARREFFTSSGHYAKDVAKSAAEKVVNDKLTQLHLQKQEQSLREKLGVKNGAGKMPTIEAERNIAILDAMSRIGDPDEPAVDEMFTRIFGDIAIDVEKCSGCGMCVMFCPTDALRKAVDRHPDEGKAYLEFQVSDCVQCNLCADACLKKCIEIVPVASMEELFDFEPRLVEISAAKKGNKLFNRNK</sequence>
<dbReference type="Pfam" id="PF12838">
    <property type="entry name" value="Fer4_7"/>
    <property type="match status" value="1"/>
</dbReference>
<dbReference type="InterPro" id="IPR017896">
    <property type="entry name" value="4Fe4S_Fe-S-bd"/>
</dbReference>
<keyword evidence="4" id="KW-0411">Iron-sulfur</keyword>
<dbReference type="PROSITE" id="PS00198">
    <property type="entry name" value="4FE4S_FER_1"/>
    <property type="match status" value="2"/>
</dbReference>
<evidence type="ECO:0000256" key="1">
    <source>
        <dbReference type="ARBA" id="ARBA00022485"/>
    </source>
</evidence>
<dbReference type="SUPFAM" id="SSF54862">
    <property type="entry name" value="4Fe-4S ferredoxins"/>
    <property type="match status" value="2"/>
</dbReference>
<evidence type="ECO:0000256" key="4">
    <source>
        <dbReference type="ARBA" id="ARBA00023014"/>
    </source>
</evidence>
<dbReference type="GO" id="GO:0051539">
    <property type="term" value="F:4 iron, 4 sulfur cluster binding"/>
    <property type="evidence" value="ECO:0007669"/>
    <property type="project" value="UniProtKB-KW"/>
</dbReference>
<comment type="caution">
    <text evidence="6">The sequence shown here is derived from an EMBL/GenBank/DDBJ whole genome shotgun (WGS) entry which is preliminary data.</text>
</comment>
<feature type="domain" description="4Fe-4S ferredoxin-type" evidence="5">
    <location>
        <begin position="53"/>
        <end position="82"/>
    </location>
</feature>
<keyword evidence="1" id="KW-0004">4Fe-4S</keyword>
<dbReference type="GO" id="GO:0046872">
    <property type="term" value="F:metal ion binding"/>
    <property type="evidence" value="ECO:0007669"/>
    <property type="project" value="UniProtKB-KW"/>
</dbReference>
<feature type="domain" description="4Fe-4S ferredoxin-type" evidence="5">
    <location>
        <begin position="294"/>
        <end position="323"/>
    </location>
</feature>
<dbReference type="PANTHER" id="PTHR43687:SF1">
    <property type="entry name" value="FERREDOXIN III"/>
    <property type="match status" value="1"/>
</dbReference>
<dbReference type="Pfam" id="PF00037">
    <property type="entry name" value="Fer4"/>
    <property type="match status" value="1"/>
</dbReference>
<dbReference type="PANTHER" id="PTHR43687">
    <property type="entry name" value="ADENYLYLSULFATE REDUCTASE, BETA SUBUNIT"/>
    <property type="match status" value="1"/>
</dbReference>
<dbReference type="EMBL" id="PPUT01000001">
    <property type="protein sequence ID" value="RDC47027.1"/>
    <property type="molecule type" value="Genomic_DNA"/>
</dbReference>
<dbReference type="RefSeq" id="WP_114548236.1">
    <property type="nucleotide sequence ID" value="NZ_PPUT01000001.1"/>
</dbReference>
<dbReference type="InterPro" id="IPR017900">
    <property type="entry name" value="4Fe4S_Fe_S_CS"/>
</dbReference>
<evidence type="ECO:0000256" key="2">
    <source>
        <dbReference type="ARBA" id="ARBA00022723"/>
    </source>
</evidence>
<dbReference type="Proteomes" id="UP000253805">
    <property type="component" value="Unassembled WGS sequence"/>
</dbReference>